<gene>
    <name evidence="1" type="ORF">FHP29_10585</name>
</gene>
<organism evidence="1 2">
    <name type="scientific">Nocardioides albidus</name>
    <dbReference type="NCBI Taxonomy" id="1517589"/>
    <lineage>
        <taxon>Bacteria</taxon>
        <taxon>Bacillati</taxon>
        <taxon>Actinomycetota</taxon>
        <taxon>Actinomycetes</taxon>
        <taxon>Propionibacteriales</taxon>
        <taxon>Nocardioidaceae</taxon>
        <taxon>Nocardioides</taxon>
    </lineage>
</organism>
<protein>
    <submittedName>
        <fullName evidence="1">Uncharacterized protein</fullName>
    </submittedName>
</protein>
<proteinExistence type="predicted"/>
<keyword evidence="2" id="KW-1185">Reference proteome</keyword>
<sequence>MTDGPQTFDELVDKVEEKTEQMIDDLVDKANWAAGKLEDAANSVLAKLGRLIPGESEAEKAIDKWNDEIQPEIQKGINELRGKVARAVGELAGDPLSLIDYSKAYIAAKATLYQSTTLNQDIVSLGNTWEGPAYNAYSTVATEQSDALLALSNNLQLGGDLTRDGADRILQLWLDLITNYIDYATSAISLVGSFADVGKALGAWIPAIADAFALIIQKIGDVAVLLLTFWKNQVTQASESWEILTAGFDGLPNNHWPKISEGSSDDINNPAGWPS</sequence>
<dbReference type="Gene3D" id="1.20.120.20">
    <property type="entry name" value="Apolipoprotein"/>
    <property type="match status" value="1"/>
</dbReference>
<dbReference type="Proteomes" id="UP000313231">
    <property type="component" value="Unassembled WGS sequence"/>
</dbReference>
<reference evidence="1 2" key="1">
    <citation type="journal article" date="2016" name="Int. J. Syst. Evol. Microbiol.">
        <title>Nocardioides albidus sp. nov., an actinobacterium isolated from garden soil.</title>
        <authorList>
            <person name="Singh H."/>
            <person name="Du J."/>
            <person name="Trinh H."/>
            <person name="Won K."/>
            <person name="Yang J.E."/>
            <person name="Yin C."/>
            <person name="Kook M."/>
            <person name="Yi T.H."/>
        </authorList>
    </citation>
    <scope>NUCLEOTIDE SEQUENCE [LARGE SCALE GENOMIC DNA]</scope>
    <source>
        <strain evidence="1 2">CCTCC AB 2015297</strain>
    </source>
</reference>
<dbReference type="EMBL" id="VDMP01000023">
    <property type="protein sequence ID" value="TNM40485.1"/>
    <property type="molecule type" value="Genomic_DNA"/>
</dbReference>
<name>A0A5C4VZ25_9ACTN</name>
<comment type="caution">
    <text evidence="1">The sequence shown here is derived from an EMBL/GenBank/DDBJ whole genome shotgun (WGS) entry which is preliminary data.</text>
</comment>
<evidence type="ECO:0000313" key="2">
    <source>
        <dbReference type="Proteomes" id="UP000313231"/>
    </source>
</evidence>
<dbReference type="RefSeq" id="WP_139622831.1">
    <property type="nucleotide sequence ID" value="NZ_VDMP01000023.1"/>
</dbReference>
<dbReference type="AlphaFoldDB" id="A0A5C4VZ25"/>
<dbReference type="OrthoDB" id="3784717at2"/>
<evidence type="ECO:0000313" key="1">
    <source>
        <dbReference type="EMBL" id="TNM40485.1"/>
    </source>
</evidence>
<accession>A0A5C4VZ25</accession>